<dbReference type="Pfam" id="PF00128">
    <property type="entry name" value="Alpha-amylase"/>
    <property type="match status" value="2"/>
</dbReference>
<keyword evidence="1" id="KW-0732">Signal</keyword>
<dbReference type="SUPFAM" id="SSF51445">
    <property type="entry name" value="(Trans)glycosidases"/>
    <property type="match status" value="1"/>
</dbReference>
<evidence type="ECO:0000256" key="1">
    <source>
        <dbReference type="SAM" id="SignalP"/>
    </source>
</evidence>
<accession>A0AB38YFM4</accession>
<feature type="domain" description="Glycosyl hydrolase family 13 catalytic" evidence="2">
    <location>
        <begin position="232"/>
        <end position="680"/>
    </location>
</feature>
<dbReference type="EMBL" id="CP101717">
    <property type="protein sequence ID" value="WLD58146.1"/>
    <property type="molecule type" value="Genomic_DNA"/>
</dbReference>
<name>A0AB38YFM4_9GAMM</name>
<reference evidence="3" key="1">
    <citation type="submission" date="2022-07" db="EMBL/GenBank/DDBJ databases">
        <title>Complete genome sequence of Salinispirillum sp. LH10-3-1 capable of multiple carbohydrate inversion isolated from a soda lake.</title>
        <authorList>
            <person name="Liu J."/>
            <person name="Zhai Y."/>
            <person name="Zhang H."/>
            <person name="Yang H."/>
            <person name="Qu J."/>
            <person name="Li J."/>
        </authorList>
    </citation>
    <scope>NUCLEOTIDE SEQUENCE</scope>
    <source>
        <strain evidence="3">LH 10-3-1</strain>
    </source>
</reference>
<dbReference type="InterPro" id="IPR017853">
    <property type="entry name" value="GH"/>
</dbReference>
<feature type="signal peptide" evidence="1">
    <location>
        <begin position="1"/>
        <end position="33"/>
    </location>
</feature>
<dbReference type="PANTHER" id="PTHR10357">
    <property type="entry name" value="ALPHA-AMYLASE FAMILY MEMBER"/>
    <property type="match status" value="1"/>
</dbReference>
<dbReference type="InterPro" id="IPR006047">
    <property type="entry name" value="GH13_cat_dom"/>
</dbReference>
<dbReference type="AlphaFoldDB" id="A0AB38YFM4"/>
<gene>
    <name evidence="3" type="ORF">NFC81_15750</name>
</gene>
<dbReference type="PANTHER" id="PTHR10357:SF209">
    <property type="entry name" value="PERIPLASMIC ALPHA-AMYLASE"/>
    <property type="match status" value="1"/>
</dbReference>
<dbReference type="SMART" id="SM00642">
    <property type="entry name" value="Aamy"/>
    <property type="match status" value="1"/>
</dbReference>
<evidence type="ECO:0000259" key="2">
    <source>
        <dbReference type="SMART" id="SM00642"/>
    </source>
</evidence>
<dbReference type="GO" id="GO:0005975">
    <property type="term" value="P:carbohydrate metabolic process"/>
    <property type="evidence" value="ECO:0007669"/>
    <property type="project" value="InterPro"/>
</dbReference>
<evidence type="ECO:0000313" key="3">
    <source>
        <dbReference type="EMBL" id="WLD58146.1"/>
    </source>
</evidence>
<organism evidence="3">
    <name type="scientific">Salinispirillum sp. LH 10-3-1</name>
    <dbReference type="NCBI Taxonomy" id="2952525"/>
    <lineage>
        <taxon>Bacteria</taxon>
        <taxon>Pseudomonadati</taxon>
        <taxon>Pseudomonadota</taxon>
        <taxon>Gammaproteobacteria</taxon>
        <taxon>Oceanospirillales</taxon>
        <taxon>Saccharospirillaceae</taxon>
        <taxon>Salinispirillum</taxon>
    </lineage>
</organism>
<proteinExistence type="predicted"/>
<protein>
    <submittedName>
        <fullName evidence="3">Alpha-amylase</fullName>
    </submittedName>
</protein>
<sequence>MLRSFIRSALGPAAVVRAFLVCASALLPLNVGAQNNPQPILQLSSDAMDVAESTVLTGSAADERRATVALTRGTVRWRVSAESAGCERDFGAPPDHSGLAAFNTPHELQACSDRWFETRVVLPGNYHFTLTQERGTYRVSIVRATTAAAAPPRRQPPPVQCPVWSGHAVAIPVGDAFAEGQWVRDFYSGQRAQVNQGQVYITPAPESHGLVLLEAARAPAQTNTWENATVYMIMTDRFSNGDPSNDYPLGRRPDGADEIGTFHGGDIAGVIQHLDYLQALGVSAVWLTPLVEQVHGFVGGGTGDFPFYGYHGYWALDFTRLDPNFGTEEDLRALVSAAHARGIKVILDVVLNHVGYPTLADLQMQGIDVLKPGAATQLPPRWHDWTPGVGENWHSYGELIDWQSPQWDDWWGPEWVRADRPGYRRPGSGDLTMNLAGLPDFLTEDTTPKRLPPQLAGKADTGATELADATLMDYLIDWHVRWVREFGVDGFRADTVKHIELEHWVALKEAATAAHRAWHDENPQNPLPYEPFWMVAEVWAHGMFKDYYFDYGFDAIINFEYQERGGLQAAQCLPLAEPVFRAYADAVHSDPEFNGLTYLSSHDTRLFFAQYEDFALQKGAAAALLLLPGAVQIYYGDEVGRPHGAFGSDFHQGTRSPMLWELDEQREALLAHWQTLGQFRARHPAIGGGAHQKLSEQPYVFSRQTDTDAVVVAFVGYPQAQ</sequence>
<dbReference type="Gene3D" id="3.20.20.80">
    <property type="entry name" value="Glycosidases"/>
    <property type="match status" value="2"/>
</dbReference>
<feature type="chain" id="PRO_5044215826" evidence="1">
    <location>
        <begin position="34"/>
        <end position="721"/>
    </location>
</feature>
<dbReference type="RefSeq" id="WP_304995433.1">
    <property type="nucleotide sequence ID" value="NZ_CP101717.1"/>
</dbReference>